<protein>
    <submittedName>
        <fullName evidence="3">SRPBCC domain-containing protein</fullName>
    </submittedName>
</protein>
<reference evidence="3 4" key="1">
    <citation type="submission" date="2022-12" db="EMBL/GenBank/DDBJ databases">
        <title>Draft genome sequence of Paenibacillus sp. dW9.</title>
        <authorList>
            <person name="Choi E.-W."/>
            <person name="Kim D.-U."/>
        </authorList>
    </citation>
    <scope>NUCLEOTIDE SEQUENCE [LARGE SCALE GENOMIC DNA]</scope>
    <source>
        <strain evidence="4">dW9</strain>
    </source>
</reference>
<keyword evidence="4" id="KW-1185">Reference proteome</keyword>
<comment type="caution">
    <text evidence="3">The sequence shown here is derived from an EMBL/GenBank/DDBJ whole genome shotgun (WGS) entry which is preliminary data.</text>
</comment>
<accession>A0ABT4QAL0</accession>
<evidence type="ECO:0000256" key="1">
    <source>
        <dbReference type="ARBA" id="ARBA00006817"/>
    </source>
</evidence>
<proteinExistence type="inferred from homology"/>
<organism evidence="3 4">
    <name type="scientific">Paenibacillus gyeongsangnamensis</name>
    <dbReference type="NCBI Taxonomy" id="3388067"/>
    <lineage>
        <taxon>Bacteria</taxon>
        <taxon>Bacillati</taxon>
        <taxon>Bacillota</taxon>
        <taxon>Bacilli</taxon>
        <taxon>Bacillales</taxon>
        <taxon>Paenibacillaceae</taxon>
        <taxon>Paenibacillus</taxon>
    </lineage>
</organism>
<dbReference type="InterPro" id="IPR023393">
    <property type="entry name" value="START-like_dom_sf"/>
</dbReference>
<comment type="similarity">
    <text evidence="1">Belongs to the AHA1 family.</text>
</comment>
<name>A0ABT4QAL0_9BACL</name>
<feature type="domain" description="Activator of Hsp90 ATPase homologue 1/2-like C-terminal" evidence="2">
    <location>
        <begin position="23"/>
        <end position="144"/>
    </location>
</feature>
<sequence>MNTKQLSEQLAPAAHYRKTLLIKASQEKVFQALSTNHGIAGWWTGNVQGEHEKGGIVRLEFDGPGHLIEMRIDELRDPELVAWSCVAHNAFPEWPSTKVIFALTAESEASCKLSFEHLGLKQQCECYGDCSRGWDHFLLSLASFCETGSGSPWKL</sequence>
<evidence type="ECO:0000259" key="2">
    <source>
        <dbReference type="Pfam" id="PF08327"/>
    </source>
</evidence>
<evidence type="ECO:0000313" key="3">
    <source>
        <dbReference type="EMBL" id="MCZ8513854.1"/>
    </source>
</evidence>
<dbReference type="Gene3D" id="3.30.530.20">
    <property type="match status" value="1"/>
</dbReference>
<dbReference type="Proteomes" id="UP001527882">
    <property type="component" value="Unassembled WGS sequence"/>
</dbReference>
<dbReference type="InterPro" id="IPR013538">
    <property type="entry name" value="ASHA1/2-like_C"/>
</dbReference>
<gene>
    <name evidence="3" type="ORF">O9H85_15700</name>
</gene>
<dbReference type="RefSeq" id="WP_269882377.1">
    <property type="nucleotide sequence ID" value="NZ_JAQAGZ010000009.1"/>
</dbReference>
<dbReference type="EMBL" id="JAQAGZ010000009">
    <property type="protein sequence ID" value="MCZ8513854.1"/>
    <property type="molecule type" value="Genomic_DNA"/>
</dbReference>
<dbReference type="SUPFAM" id="SSF55961">
    <property type="entry name" value="Bet v1-like"/>
    <property type="match status" value="1"/>
</dbReference>
<dbReference type="CDD" id="cd07814">
    <property type="entry name" value="SRPBCC_CalC_Aha1-like"/>
    <property type="match status" value="1"/>
</dbReference>
<dbReference type="Pfam" id="PF08327">
    <property type="entry name" value="AHSA1"/>
    <property type="match status" value="1"/>
</dbReference>
<evidence type="ECO:0000313" key="4">
    <source>
        <dbReference type="Proteomes" id="UP001527882"/>
    </source>
</evidence>